<organism evidence="2 3">
    <name type="scientific">Plakobranchus ocellatus</name>
    <dbReference type="NCBI Taxonomy" id="259542"/>
    <lineage>
        <taxon>Eukaryota</taxon>
        <taxon>Metazoa</taxon>
        <taxon>Spiralia</taxon>
        <taxon>Lophotrochozoa</taxon>
        <taxon>Mollusca</taxon>
        <taxon>Gastropoda</taxon>
        <taxon>Heterobranchia</taxon>
        <taxon>Euthyneura</taxon>
        <taxon>Panpulmonata</taxon>
        <taxon>Sacoglossa</taxon>
        <taxon>Placobranchoidea</taxon>
        <taxon>Plakobranchidae</taxon>
        <taxon>Plakobranchus</taxon>
    </lineage>
</organism>
<reference evidence="2 3" key="1">
    <citation type="journal article" date="2021" name="Elife">
        <title>Chloroplast acquisition without the gene transfer in kleptoplastic sea slugs, Plakobranchus ocellatus.</title>
        <authorList>
            <person name="Maeda T."/>
            <person name="Takahashi S."/>
            <person name="Yoshida T."/>
            <person name="Shimamura S."/>
            <person name="Takaki Y."/>
            <person name="Nagai Y."/>
            <person name="Toyoda A."/>
            <person name="Suzuki Y."/>
            <person name="Arimoto A."/>
            <person name="Ishii H."/>
            <person name="Satoh N."/>
            <person name="Nishiyama T."/>
            <person name="Hasebe M."/>
            <person name="Maruyama T."/>
            <person name="Minagawa J."/>
            <person name="Obokata J."/>
            <person name="Shigenobu S."/>
        </authorList>
    </citation>
    <scope>NUCLEOTIDE SEQUENCE [LARGE SCALE GENOMIC DNA]</scope>
</reference>
<evidence type="ECO:0000313" key="3">
    <source>
        <dbReference type="Proteomes" id="UP000735302"/>
    </source>
</evidence>
<dbReference type="Proteomes" id="UP000735302">
    <property type="component" value="Unassembled WGS sequence"/>
</dbReference>
<comment type="caution">
    <text evidence="2">The sequence shown here is derived from an EMBL/GenBank/DDBJ whole genome shotgun (WGS) entry which is preliminary data.</text>
</comment>
<dbReference type="EMBL" id="BLXT01000029">
    <property type="protein sequence ID" value="GFN73779.1"/>
    <property type="molecule type" value="Genomic_DNA"/>
</dbReference>
<keyword evidence="3" id="KW-1185">Reference proteome</keyword>
<evidence type="ECO:0000313" key="2">
    <source>
        <dbReference type="EMBL" id="GFN73779.1"/>
    </source>
</evidence>
<keyword evidence="1" id="KW-0812">Transmembrane</keyword>
<accession>A0AAV3XTH4</accession>
<evidence type="ECO:0000256" key="1">
    <source>
        <dbReference type="SAM" id="Phobius"/>
    </source>
</evidence>
<sequence>MSKEMDKADYNPKVLLTVVGTMEFCGILAYNLLSKVSTNCQIQIEAPRLLRVAPDRFKRLLWGLVPISRSGVTRQSDSRQTDSRVRLAAARNILESVWRKPRPRQSYSLHPKTTLLREITRT</sequence>
<name>A0AAV3XTH4_9GAST</name>
<keyword evidence="1" id="KW-0472">Membrane</keyword>
<gene>
    <name evidence="2" type="ORF">PoB_000028500</name>
</gene>
<protein>
    <submittedName>
        <fullName evidence="2">Uncharacterized protein</fullName>
    </submittedName>
</protein>
<keyword evidence="1" id="KW-1133">Transmembrane helix</keyword>
<proteinExistence type="predicted"/>
<feature type="transmembrane region" description="Helical" evidence="1">
    <location>
        <begin position="12"/>
        <end position="33"/>
    </location>
</feature>
<dbReference type="AlphaFoldDB" id="A0AAV3XTH4"/>